<gene>
    <name evidence="2" type="ORF">BECKLFY1418C_GA0070996_10423</name>
</gene>
<name>A0A450WMY6_9GAMM</name>
<organism evidence="2">
    <name type="scientific">Candidatus Kentrum sp. LFY</name>
    <dbReference type="NCBI Taxonomy" id="2126342"/>
    <lineage>
        <taxon>Bacteria</taxon>
        <taxon>Pseudomonadati</taxon>
        <taxon>Pseudomonadota</taxon>
        <taxon>Gammaproteobacteria</taxon>
        <taxon>Candidatus Kentrum</taxon>
    </lineage>
</organism>
<feature type="region of interest" description="Disordered" evidence="1">
    <location>
        <begin position="56"/>
        <end position="75"/>
    </location>
</feature>
<dbReference type="EMBL" id="CAADFN010000042">
    <property type="protein sequence ID" value="VFK18354.1"/>
    <property type="molecule type" value="Genomic_DNA"/>
</dbReference>
<dbReference type="AlphaFoldDB" id="A0A450WMY6"/>
<evidence type="ECO:0000313" key="2">
    <source>
        <dbReference type="EMBL" id="VFK18354.1"/>
    </source>
</evidence>
<sequence length="75" mass="8669">MAKIEVLPVKAFARLKKVSILFIFHPSSQTPILLYRMLKRALSVRGEASLDFSLREKAPVNRPTQDKIPPWNRPR</sequence>
<accession>A0A450WMY6</accession>
<proteinExistence type="predicted"/>
<reference evidence="2" key="1">
    <citation type="submission" date="2019-02" db="EMBL/GenBank/DDBJ databases">
        <authorList>
            <person name="Gruber-Vodicka R. H."/>
            <person name="Seah K. B. B."/>
        </authorList>
    </citation>
    <scope>NUCLEOTIDE SEQUENCE</scope>
    <source>
        <strain evidence="2">BECK_BY7</strain>
    </source>
</reference>
<protein>
    <submittedName>
        <fullName evidence="2">Uncharacterized protein</fullName>
    </submittedName>
</protein>
<evidence type="ECO:0000256" key="1">
    <source>
        <dbReference type="SAM" id="MobiDB-lite"/>
    </source>
</evidence>